<evidence type="ECO:0000313" key="10">
    <source>
        <dbReference type="EMBL" id="KAF2823532.1"/>
    </source>
</evidence>
<keyword evidence="1" id="KW-0489">Methyltransferase</keyword>
<accession>A0A6A6ZR42</accession>
<dbReference type="GO" id="GO:0003682">
    <property type="term" value="F:chromatin binding"/>
    <property type="evidence" value="ECO:0007669"/>
    <property type="project" value="TreeGrafter"/>
</dbReference>
<keyword evidence="11" id="KW-1185">Reference proteome</keyword>
<feature type="region of interest" description="Disordered" evidence="7">
    <location>
        <begin position="1106"/>
        <end position="1220"/>
    </location>
</feature>
<keyword evidence="5" id="KW-0804">Transcription</keyword>
<dbReference type="GO" id="GO:0005634">
    <property type="term" value="C:nucleus"/>
    <property type="evidence" value="ECO:0007669"/>
    <property type="project" value="TreeGrafter"/>
</dbReference>
<name>A0A6A6ZR42_9PLEO</name>
<keyword evidence="2" id="KW-0808">Transferase</keyword>
<dbReference type="GO" id="GO:0031507">
    <property type="term" value="P:heterochromatin formation"/>
    <property type="evidence" value="ECO:0007669"/>
    <property type="project" value="TreeGrafter"/>
</dbReference>
<reference evidence="10" key="1">
    <citation type="journal article" date="2020" name="Stud. Mycol.">
        <title>101 Dothideomycetes genomes: a test case for predicting lifestyles and emergence of pathogens.</title>
        <authorList>
            <person name="Haridas S."/>
            <person name="Albert R."/>
            <person name="Binder M."/>
            <person name="Bloem J."/>
            <person name="Labutti K."/>
            <person name="Salamov A."/>
            <person name="Andreopoulos B."/>
            <person name="Baker S."/>
            <person name="Barry K."/>
            <person name="Bills G."/>
            <person name="Bluhm B."/>
            <person name="Cannon C."/>
            <person name="Castanera R."/>
            <person name="Culley D."/>
            <person name="Daum C."/>
            <person name="Ezra D."/>
            <person name="Gonzalez J."/>
            <person name="Henrissat B."/>
            <person name="Kuo A."/>
            <person name="Liang C."/>
            <person name="Lipzen A."/>
            <person name="Lutzoni F."/>
            <person name="Magnuson J."/>
            <person name="Mondo S."/>
            <person name="Nolan M."/>
            <person name="Ohm R."/>
            <person name="Pangilinan J."/>
            <person name="Park H.-J."/>
            <person name="Ramirez L."/>
            <person name="Alfaro M."/>
            <person name="Sun H."/>
            <person name="Tritt A."/>
            <person name="Yoshinaga Y."/>
            <person name="Zwiers L.-H."/>
            <person name="Turgeon B."/>
            <person name="Goodwin S."/>
            <person name="Spatafora J."/>
            <person name="Crous P."/>
            <person name="Grigoriev I."/>
        </authorList>
    </citation>
    <scope>NUCLEOTIDE SEQUENCE</scope>
    <source>
        <strain evidence="10">CBS 113818</strain>
    </source>
</reference>
<feature type="compositionally biased region" description="Acidic residues" evidence="7">
    <location>
        <begin position="758"/>
        <end position="775"/>
    </location>
</feature>
<evidence type="ECO:0000256" key="7">
    <source>
        <dbReference type="SAM" id="MobiDB-lite"/>
    </source>
</evidence>
<feature type="domain" description="CXC" evidence="9">
    <location>
        <begin position="852"/>
        <end position="962"/>
    </location>
</feature>
<dbReference type="InterPro" id="IPR041355">
    <property type="entry name" value="Pre-SET_CXC"/>
</dbReference>
<feature type="region of interest" description="Disordered" evidence="7">
    <location>
        <begin position="99"/>
        <end position="301"/>
    </location>
</feature>
<dbReference type="Proteomes" id="UP000799424">
    <property type="component" value="Unassembled WGS sequence"/>
</dbReference>
<sequence>MANTQGSRSEDPIDLASYEDDDEDDDENMHFTATQGAPRKKSTAYLLLDDDGKETELPVEAIPSSARRKANNRYSANSVLSNSSYSETFAVRKETFAEEPEYISSGDEAPPVPGKSALQMSNASLPLCEARNNVSAPRRMSPPPPNTRLPERRKSQKTIQTPTDSPIGVPAGFQHGREQATHRHVETNASSASGRANSIKATEKNGPTVLPENGRKSSGSPAFKPLPKARMVKRVVSPGRQRSGTAERPHHAAGSRARKASPLQPLSRGSSDFEAPKDSDENSLPDTNHQAIHPPENAHKLTSELLPRHNTSLAANAATATQSMGAQMSASSVAQSTILPSVEITNTHLEIPKAFARRSQSVLLPEELTAKADEPDAVSAGESPKLPEENPEQVLPVSVHELHVNDSEPSRQNIDFHLKRRLDERYEDHAYFVKNTMWRQRTCYERDIRAQGRNDSSREAYRLPEKYVQSTSPFAHLSAIQIPLEKGQNRHMKEISQEIFTKATPKDTVVRSVWSVPTTKYRSNKIRIPSFKEYVHLKTNILADNESKLLTMPYLGERDDERAQQDLVDKLPSIYEIRHDINALSDLRNEQCRFYIDSIEPFLGDVGVTWESILYWLLAPDALLKLMSRTFSTKDAVDLLDRSAYDSEVFHRDEEERTATLFDRRKRQWQKFFCQLKEPSLGQLKAAALVCAAILASCHFSPWYIARQSTIMQDYTQSKIVAPEPAPSKFTFRSIVCRVCHGHNCMFHGQIRERPESDSDIPDNESQSTEEEPETSEMKKSNRQARQHRDEERADDSSESSSQEAPAHMNENDVDIEKVINYRLAANPDVLDNDTIEEFVVPENALPPPGPFKATWWDRNTNTAKWEKRKPFIPCSHDGSCIEAKCRCFRERITCEKSCRCPTHCNRRFPGCNCTSIPGKRTCSISKCLCIKFKRECDADLCGTCGATEILDPVNRYSEEVLQDRCTNVGIQRGVPKKTLLGQSEVHGFGLYAGQDIEKDDIIGEYTGEILSIEESERRLVIYEYQNNMYLFKLNKKQEVDATFMGNKLRFINNANKNLTNCYPKVFLCNTVFRVALYAGTDIEAGTEFFFHYNYPVETTKNFKQPRTTGKVVAVRQTAKKPQKNKSKRAISRSSSLQSSEPKSTGSARLNNPLVMKGMAKARAAKAAKREAMLAEGGSQTAKTARSTGLKQARKSAASGTTQYRLSNHSGARGRHKTVRGLHIPEETDGDLTGPDDANESVSNLVVQDTDEDEYFIPENTAEGANPYDLPANVEDDEVDLGMSRQTGNMMPRRPIGKPRVRLAKSAPTSAGLIPVKRVKTKMGGARPGADRKRKRPLVLNSDDE</sequence>
<dbReference type="InterPro" id="IPR026489">
    <property type="entry name" value="CXC_dom"/>
</dbReference>
<feature type="region of interest" description="Disordered" evidence="7">
    <location>
        <begin position="368"/>
        <end position="393"/>
    </location>
</feature>
<protein>
    <recommendedName>
        <fullName evidence="12">SET domain-containing protein</fullName>
    </recommendedName>
</protein>
<dbReference type="EMBL" id="MU006232">
    <property type="protein sequence ID" value="KAF2823532.1"/>
    <property type="molecule type" value="Genomic_DNA"/>
</dbReference>
<organism evidence="10 11">
    <name type="scientific">Ophiobolus disseminans</name>
    <dbReference type="NCBI Taxonomy" id="1469910"/>
    <lineage>
        <taxon>Eukaryota</taxon>
        <taxon>Fungi</taxon>
        <taxon>Dikarya</taxon>
        <taxon>Ascomycota</taxon>
        <taxon>Pezizomycotina</taxon>
        <taxon>Dothideomycetes</taxon>
        <taxon>Pleosporomycetidae</taxon>
        <taxon>Pleosporales</taxon>
        <taxon>Pleosporineae</taxon>
        <taxon>Phaeosphaeriaceae</taxon>
        <taxon>Ophiobolus</taxon>
    </lineage>
</organism>
<keyword evidence="3" id="KW-0949">S-adenosyl-L-methionine</keyword>
<dbReference type="SUPFAM" id="SSF82199">
    <property type="entry name" value="SET domain"/>
    <property type="match status" value="1"/>
</dbReference>
<evidence type="ECO:0000256" key="3">
    <source>
        <dbReference type="ARBA" id="ARBA00022691"/>
    </source>
</evidence>
<evidence type="ECO:0000256" key="1">
    <source>
        <dbReference type="ARBA" id="ARBA00022603"/>
    </source>
</evidence>
<feature type="compositionally biased region" description="Polar residues" evidence="7">
    <location>
        <begin position="1198"/>
        <end position="1210"/>
    </location>
</feature>
<feature type="compositionally biased region" description="Acidic residues" evidence="7">
    <location>
        <begin position="17"/>
        <end position="27"/>
    </location>
</feature>
<dbReference type="InterPro" id="IPR046341">
    <property type="entry name" value="SET_dom_sf"/>
</dbReference>
<dbReference type="PROSITE" id="PS51633">
    <property type="entry name" value="CXC"/>
    <property type="match status" value="1"/>
</dbReference>
<feature type="region of interest" description="Disordered" evidence="7">
    <location>
        <begin position="1"/>
        <end position="42"/>
    </location>
</feature>
<evidence type="ECO:0008006" key="12">
    <source>
        <dbReference type="Google" id="ProtNLM"/>
    </source>
</evidence>
<feature type="region of interest" description="Disordered" evidence="7">
    <location>
        <begin position="1284"/>
        <end position="1345"/>
    </location>
</feature>
<evidence type="ECO:0000256" key="6">
    <source>
        <dbReference type="ARBA" id="ARBA00048568"/>
    </source>
</evidence>
<feature type="compositionally biased region" description="Basic and acidic residues" evidence="7">
    <location>
        <begin position="787"/>
        <end position="796"/>
    </location>
</feature>
<comment type="catalytic activity">
    <reaction evidence="6">
        <text>L-lysyl(27)-[histone H3] + 3 S-adenosyl-L-methionine = N(6),N(6),N(6)-trimethyl-L-lysyl(27)-[histone H3] + 3 S-adenosyl-L-homocysteine + 3 H(+)</text>
        <dbReference type="Rhea" id="RHEA:60292"/>
        <dbReference type="Rhea" id="RHEA-COMP:15535"/>
        <dbReference type="Rhea" id="RHEA-COMP:15548"/>
        <dbReference type="ChEBI" id="CHEBI:15378"/>
        <dbReference type="ChEBI" id="CHEBI:29969"/>
        <dbReference type="ChEBI" id="CHEBI:57856"/>
        <dbReference type="ChEBI" id="CHEBI:59789"/>
        <dbReference type="ChEBI" id="CHEBI:61961"/>
        <dbReference type="EC" id="2.1.1.356"/>
    </reaction>
</comment>
<feature type="compositionally biased region" description="Polar residues" evidence="7">
    <location>
        <begin position="1178"/>
        <end position="1190"/>
    </location>
</feature>
<keyword evidence="4" id="KW-0805">Transcription regulation</keyword>
<gene>
    <name evidence="10" type="ORF">CC86DRAFT_356221</name>
</gene>
<evidence type="ECO:0000256" key="5">
    <source>
        <dbReference type="ARBA" id="ARBA00023163"/>
    </source>
</evidence>
<dbReference type="GO" id="GO:0140951">
    <property type="term" value="F:histone H3K27 trimethyltransferase activity"/>
    <property type="evidence" value="ECO:0007669"/>
    <property type="project" value="UniProtKB-EC"/>
</dbReference>
<evidence type="ECO:0000256" key="2">
    <source>
        <dbReference type="ARBA" id="ARBA00022679"/>
    </source>
</evidence>
<dbReference type="PANTHER" id="PTHR45747:SF4">
    <property type="entry name" value="HISTONE-LYSINE N-METHYLTRANSFERASE E(Z)"/>
    <property type="match status" value="1"/>
</dbReference>
<feature type="compositionally biased region" description="Basic residues" evidence="7">
    <location>
        <begin position="1118"/>
        <end position="1131"/>
    </location>
</feature>
<dbReference type="InterPro" id="IPR045318">
    <property type="entry name" value="EZH1/2-like"/>
</dbReference>
<evidence type="ECO:0000259" key="8">
    <source>
        <dbReference type="PROSITE" id="PS50280"/>
    </source>
</evidence>
<evidence type="ECO:0000256" key="4">
    <source>
        <dbReference type="ARBA" id="ARBA00023015"/>
    </source>
</evidence>
<feature type="compositionally biased region" description="Polar residues" evidence="7">
    <location>
        <begin position="187"/>
        <end position="200"/>
    </location>
</feature>
<feature type="compositionally biased region" description="Basic and acidic residues" evidence="7">
    <location>
        <begin position="175"/>
        <end position="186"/>
    </location>
</feature>
<dbReference type="OrthoDB" id="6141102at2759"/>
<dbReference type="Gene3D" id="2.170.270.10">
    <property type="entry name" value="SET domain"/>
    <property type="match status" value="1"/>
</dbReference>
<feature type="compositionally biased region" description="Low complexity" evidence="7">
    <location>
        <begin position="1132"/>
        <end position="1144"/>
    </location>
</feature>
<dbReference type="Pfam" id="PF00856">
    <property type="entry name" value="SET"/>
    <property type="match status" value="1"/>
</dbReference>
<dbReference type="Pfam" id="PF18264">
    <property type="entry name" value="preSET_CXC"/>
    <property type="match status" value="1"/>
</dbReference>
<evidence type="ECO:0000313" key="11">
    <source>
        <dbReference type="Proteomes" id="UP000799424"/>
    </source>
</evidence>
<dbReference type="PANTHER" id="PTHR45747">
    <property type="entry name" value="HISTONE-LYSINE N-METHYLTRANSFERASE E(Z)"/>
    <property type="match status" value="1"/>
</dbReference>
<feature type="domain" description="SET" evidence="8">
    <location>
        <begin position="977"/>
        <end position="1094"/>
    </location>
</feature>
<dbReference type="SMART" id="SM00317">
    <property type="entry name" value="SET"/>
    <property type="match status" value="1"/>
</dbReference>
<feature type="region of interest" description="Disordered" evidence="7">
    <location>
        <begin position="751"/>
        <end position="814"/>
    </location>
</feature>
<dbReference type="InterPro" id="IPR001214">
    <property type="entry name" value="SET_dom"/>
</dbReference>
<evidence type="ECO:0000259" key="9">
    <source>
        <dbReference type="PROSITE" id="PS51633"/>
    </source>
</evidence>
<dbReference type="GO" id="GO:0032259">
    <property type="term" value="P:methylation"/>
    <property type="evidence" value="ECO:0007669"/>
    <property type="project" value="UniProtKB-KW"/>
</dbReference>
<proteinExistence type="predicted"/>
<dbReference type="PROSITE" id="PS50280">
    <property type="entry name" value="SET"/>
    <property type="match status" value="1"/>
</dbReference>